<dbReference type="PANTHER" id="PTHR42940">
    <property type="entry name" value="ALCOHOL DEHYDROGENASE 1-RELATED"/>
    <property type="match status" value="1"/>
</dbReference>
<gene>
    <name evidence="9" type="ORF">SIL87_11680</name>
</gene>
<dbReference type="Pfam" id="PF08240">
    <property type="entry name" value="ADH_N"/>
    <property type="match status" value="1"/>
</dbReference>
<organism evidence="9 10">
    <name type="scientific">Acidiphilium acidophilum</name>
    <name type="common">Thiobacillus acidophilus</name>
    <dbReference type="NCBI Taxonomy" id="76588"/>
    <lineage>
        <taxon>Bacteria</taxon>
        <taxon>Pseudomonadati</taxon>
        <taxon>Pseudomonadota</taxon>
        <taxon>Alphaproteobacteria</taxon>
        <taxon>Acetobacterales</taxon>
        <taxon>Acidocellaceae</taxon>
        <taxon>Acidiphilium</taxon>
    </lineage>
</organism>
<feature type="domain" description="Enoyl reductase (ER)" evidence="8">
    <location>
        <begin position="14"/>
        <end position="357"/>
    </location>
</feature>
<dbReference type="SMART" id="SM00829">
    <property type="entry name" value="PKS_ER"/>
    <property type="match status" value="1"/>
</dbReference>
<proteinExistence type="inferred from homology"/>
<keyword evidence="10" id="KW-1185">Reference proteome</keyword>
<evidence type="ECO:0000313" key="10">
    <source>
        <dbReference type="Proteomes" id="UP001279553"/>
    </source>
</evidence>
<dbReference type="EC" id="1.1.1.1" evidence="3"/>
<dbReference type="AlphaFoldDB" id="A0AAW9DSV6"/>
<dbReference type="PANTHER" id="PTHR42940:SF8">
    <property type="entry name" value="VACUOLAR PROTEIN SORTING-ASSOCIATED PROTEIN 11"/>
    <property type="match status" value="1"/>
</dbReference>
<protein>
    <recommendedName>
        <fullName evidence="3">alcohol dehydrogenase</fullName>
        <ecNumber evidence="3">1.1.1.1</ecNumber>
    </recommendedName>
</protein>
<sequence>MPETATTRTMRAWAVTESGQPLSEIDLPRPEPQGTEVLIEVTHCGVCHSDLHIWDGYYDLGSAGRFDIMQRGITLPLALGHEIVGRVAALGPDAQGVAIGDVRVVYPWVGCGTCARCAAGEDNLCTRQRSLGIYQHGGFATHVIAAHPRHLIDPGTLDPALAATYACSGITVFAAIRKIMPIAPDEPVVLIGAGGLGLSAIAVLRALGHRSIVSVDTSAAKRAAASAAGATAVVDGTEDRLDRAIIAACGGQPGAIIDLVNGSGTARAAHAALAKGGKLVMVGLFGGELTLPLPFMPIRALTIQGSYVGSPRDLQDLVDLAQGGGLPALPVETLPRTRTNTALARLKNGEVTGRLVLVADEA</sequence>
<keyword evidence="6" id="KW-0560">Oxidoreductase</keyword>
<dbReference type="Gene3D" id="3.90.180.10">
    <property type="entry name" value="Medium-chain alcohol dehydrogenases, catalytic domain"/>
    <property type="match status" value="1"/>
</dbReference>
<dbReference type="GO" id="GO:0008270">
    <property type="term" value="F:zinc ion binding"/>
    <property type="evidence" value="ECO:0007669"/>
    <property type="project" value="InterPro"/>
</dbReference>
<accession>A0AAW9DSV6</accession>
<dbReference type="RefSeq" id="WP_319614342.1">
    <property type="nucleotide sequence ID" value="NZ_JAWXYB010000018.1"/>
</dbReference>
<dbReference type="CDD" id="cd08240">
    <property type="entry name" value="6_hydroxyhexanoate_dh_like"/>
    <property type="match status" value="1"/>
</dbReference>
<dbReference type="SUPFAM" id="SSF51735">
    <property type="entry name" value="NAD(P)-binding Rossmann-fold domains"/>
    <property type="match status" value="1"/>
</dbReference>
<dbReference type="Pfam" id="PF00107">
    <property type="entry name" value="ADH_zinc_N"/>
    <property type="match status" value="1"/>
</dbReference>
<dbReference type="InterPro" id="IPR013149">
    <property type="entry name" value="ADH-like_C"/>
</dbReference>
<dbReference type="Proteomes" id="UP001279553">
    <property type="component" value="Unassembled WGS sequence"/>
</dbReference>
<comment type="similarity">
    <text evidence="2 7">Belongs to the zinc-containing alcohol dehydrogenase family.</text>
</comment>
<dbReference type="InterPro" id="IPR020843">
    <property type="entry name" value="ER"/>
</dbReference>
<dbReference type="InterPro" id="IPR036291">
    <property type="entry name" value="NAD(P)-bd_dom_sf"/>
</dbReference>
<dbReference type="EMBL" id="JAWXYB010000018">
    <property type="protein sequence ID" value="MDX5931428.1"/>
    <property type="molecule type" value="Genomic_DNA"/>
</dbReference>
<dbReference type="InterPro" id="IPR002328">
    <property type="entry name" value="ADH_Zn_CS"/>
</dbReference>
<dbReference type="GO" id="GO:0005737">
    <property type="term" value="C:cytoplasm"/>
    <property type="evidence" value="ECO:0007669"/>
    <property type="project" value="TreeGrafter"/>
</dbReference>
<dbReference type="InterPro" id="IPR013154">
    <property type="entry name" value="ADH-like_N"/>
</dbReference>
<evidence type="ECO:0000256" key="3">
    <source>
        <dbReference type="ARBA" id="ARBA00013190"/>
    </source>
</evidence>
<comment type="caution">
    <text evidence="9">The sequence shown here is derived from an EMBL/GenBank/DDBJ whole genome shotgun (WGS) entry which is preliminary data.</text>
</comment>
<dbReference type="InterPro" id="IPR011032">
    <property type="entry name" value="GroES-like_sf"/>
</dbReference>
<dbReference type="SUPFAM" id="SSF50129">
    <property type="entry name" value="GroES-like"/>
    <property type="match status" value="1"/>
</dbReference>
<keyword evidence="5 7" id="KW-0862">Zinc</keyword>
<evidence type="ECO:0000256" key="6">
    <source>
        <dbReference type="ARBA" id="ARBA00023002"/>
    </source>
</evidence>
<keyword evidence="4 7" id="KW-0479">Metal-binding</keyword>
<evidence type="ECO:0000313" key="9">
    <source>
        <dbReference type="EMBL" id="MDX5931428.1"/>
    </source>
</evidence>
<comment type="cofactor">
    <cofactor evidence="1 7">
        <name>Zn(2+)</name>
        <dbReference type="ChEBI" id="CHEBI:29105"/>
    </cofactor>
</comment>
<evidence type="ECO:0000256" key="2">
    <source>
        <dbReference type="ARBA" id="ARBA00008072"/>
    </source>
</evidence>
<evidence type="ECO:0000256" key="5">
    <source>
        <dbReference type="ARBA" id="ARBA00022833"/>
    </source>
</evidence>
<reference evidence="9 10" key="1">
    <citation type="submission" date="2023-11" db="EMBL/GenBank/DDBJ databases">
        <title>MicrobeMod: A computational toolkit for identifying prokaryotic methylation and restriction-modification with nanopore sequencing.</title>
        <authorList>
            <person name="Crits-Christoph A."/>
            <person name="Kang S.C."/>
            <person name="Lee H."/>
            <person name="Ostrov N."/>
        </authorList>
    </citation>
    <scope>NUCLEOTIDE SEQUENCE [LARGE SCALE GENOMIC DNA]</scope>
    <source>
        <strain evidence="9 10">DSMZ 700</strain>
    </source>
</reference>
<evidence type="ECO:0000256" key="7">
    <source>
        <dbReference type="RuleBase" id="RU361277"/>
    </source>
</evidence>
<name>A0AAW9DSV6_ACIAO</name>
<evidence type="ECO:0000256" key="4">
    <source>
        <dbReference type="ARBA" id="ARBA00022723"/>
    </source>
</evidence>
<dbReference type="Gene3D" id="3.40.50.720">
    <property type="entry name" value="NAD(P)-binding Rossmann-like Domain"/>
    <property type="match status" value="1"/>
</dbReference>
<dbReference type="GO" id="GO:0004022">
    <property type="term" value="F:alcohol dehydrogenase (NAD+) activity"/>
    <property type="evidence" value="ECO:0007669"/>
    <property type="project" value="UniProtKB-EC"/>
</dbReference>
<evidence type="ECO:0000256" key="1">
    <source>
        <dbReference type="ARBA" id="ARBA00001947"/>
    </source>
</evidence>
<dbReference type="PROSITE" id="PS00059">
    <property type="entry name" value="ADH_ZINC"/>
    <property type="match status" value="1"/>
</dbReference>
<evidence type="ECO:0000259" key="8">
    <source>
        <dbReference type="SMART" id="SM00829"/>
    </source>
</evidence>